<dbReference type="Pfam" id="PF13581">
    <property type="entry name" value="HATPase_c_2"/>
    <property type="match status" value="1"/>
</dbReference>
<dbReference type="SUPFAM" id="SSF55874">
    <property type="entry name" value="ATPase domain of HSP90 chaperone/DNA topoisomerase II/histidine kinase"/>
    <property type="match status" value="1"/>
</dbReference>
<proteinExistence type="predicted"/>
<dbReference type="EMBL" id="JACHIU010000001">
    <property type="protein sequence ID" value="MBB6473030.1"/>
    <property type="molecule type" value="Genomic_DNA"/>
</dbReference>
<organism evidence="3 4">
    <name type="scientific">Sphaerisporangium rubeum</name>
    <dbReference type="NCBI Taxonomy" id="321317"/>
    <lineage>
        <taxon>Bacteria</taxon>
        <taxon>Bacillati</taxon>
        <taxon>Actinomycetota</taxon>
        <taxon>Actinomycetes</taxon>
        <taxon>Streptosporangiales</taxon>
        <taxon>Streptosporangiaceae</taxon>
        <taxon>Sphaerisporangium</taxon>
    </lineage>
</organism>
<evidence type="ECO:0000259" key="2">
    <source>
        <dbReference type="Pfam" id="PF13581"/>
    </source>
</evidence>
<dbReference type="GO" id="GO:0004674">
    <property type="term" value="F:protein serine/threonine kinase activity"/>
    <property type="evidence" value="ECO:0007669"/>
    <property type="project" value="UniProtKB-KW"/>
</dbReference>
<dbReference type="InterPro" id="IPR003594">
    <property type="entry name" value="HATPase_dom"/>
</dbReference>
<accession>A0A7X0M636</accession>
<dbReference type="Gene3D" id="3.30.565.10">
    <property type="entry name" value="Histidine kinase-like ATPase, C-terminal domain"/>
    <property type="match status" value="1"/>
</dbReference>
<dbReference type="PANTHER" id="PTHR35526:SF3">
    <property type="entry name" value="ANTI-SIGMA-F FACTOR RSBW"/>
    <property type="match status" value="1"/>
</dbReference>
<keyword evidence="1" id="KW-0418">Kinase</keyword>
<evidence type="ECO:0000313" key="3">
    <source>
        <dbReference type="EMBL" id="MBB6473030.1"/>
    </source>
</evidence>
<keyword evidence="4" id="KW-1185">Reference proteome</keyword>
<dbReference type="PANTHER" id="PTHR35526">
    <property type="entry name" value="ANTI-SIGMA-F FACTOR RSBW-RELATED"/>
    <property type="match status" value="1"/>
</dbReference>
<name>A0A7X0M636_9ACTN</name>
<comment type="caution">
    <text evidence="3">The sequence shown here is derived from an EMBL/GenBank/DDBJ whole genome shotgun (WGS) entry which is preliminary data.</text>
</comment>
<dbReference type="AlphaFoldDB" id="A0A7X0M636"/>
<feature type="domain" description="Histidine kinase/HSP90-like ATPase" evidence="2">
    <location>
        <begin position="25"/>
        <end position="143"/>
    </location>
</feature>
<reference evidence="3 4" key="1">
    <citation type="submission" date="2020-08" db="EMBL/GenBank/DDBJ databases">
        <title>Sequencing the genomes of 1000 actinobacteria strains.</title>
        <authorList>
            <person name="Klenk H.-P."/>
        </authorList>
    </citation>
    <scope>NUCLEOTIDE SEQUENCE [LARGE SCALE GENOMIC DNA]</scope>
    <source>
        <strain evidence="3 4">DSM 44936</strain>
    </source>
</reference>
<keyword evidence="1" id="KW-0723">Serine/threonine-protein kinase</keyword>
<dbReference type="Proteomes" id="UP000555564">
    <property type="component" value="Unassembled WGS sequence"/>
</dbReference>
<sequence length="147" mass="15300">MRSGEQVLRHGGEMPGADVWSGEFPGEISSVPVARSWVRGVLVTRVGGPALDDVLLLLSEVVTNAVAYSASGSTEGGRVTVRVAVSSRLVHVEVTDAGSATSAPVARVVEADSEGGRGLWLVNMIATAWGSHCDDEAGRTVWFQAAL</sequence>
<dbReference type="CDD" id="cd16936">
    <property type="entry name" value="HATPase_RsbW-like"/>
    <property type="match status" value="1"/>
</dbReference>
<dbReference type="RefSeq" id="WP_184980510.1">
    <property type="nucleotide sequence ID" value="NZ_BAAALO010000016.1"/>
</dbReference>
<gene>
    <name evidence="3" type="ORF">BJ992_002461</name>
</gene>
<keyword evidence="1" id="KW-0808">Transferase</keyword>
<dbReference type="InterPro" id="IPR036890">
    <property type="entry name" value="HATPase_C_sf"/>
</dbReference>
<evidence type="ECO:0000256" key="1">
    <source>
        <dbReference type="ARBA" id="ARBA00022527"/>
    </source>
</evidence>
<dbReference type="InterPro" id="IPR050267">
    <property type="entry name" value="Anti-sigma-factor_SerPK"/>
</dbReference>
<evidence type="ECO:0000313" key="4">
    <source>
        <dbReference type="Proteomes" id="UP000555564"/>
    </source>
</evidence>
<protein>
    <submittedName>
        <fullName evidence="3">Anti-sigma regulatory factor (Ser/Thr protein kinase)</fullName>
    </submittedName>
</protein>